<evidence type="ECO:0000313" key="3">
    <source>
        <dbReference type="Proteomes" id="UP001596380"/>
    </source>
</evidence>
<name>A0ABW2CNY0_9ACTN</name>
<organism evidence="2 3">
    <name type="scientific">Actinomadura yumaensis</name>
    <dbReference type="NCBI Taxonomy" id="111807"/>
    <lineage>
        <taxon>Bacteria</taxon>
        <taxon>Bacillati</taxon>
        <taxon>Actinomycetota</taxon>
        <taxon>Actinomycetes</taxon>
        <taxon>Streptosporangiales</taxon>
        <taxon>Thermomonosporaceae</taxon>
        <taxon>Actinomadura</taxon>
    </lineage>
</organism>
<accession>A0ABW2CNY0</accession>
<evidence type="ECO:0000313" key="2">
    <source>
        <dbReference type="EMBL" id="MFC6883402.1"/>
    </source>
</evidence>
<evidence type="ECO:0000256" key="1">
    <source>
        <dbReference type="SAM" id="MobiDB-lite"/>
    </source>
</evidence>
<feature type="compositionally biased region" description="Low complexity" evidence="1">
    <location>
        <begin position="265"/>
        <end position="277"/>
    </location>
</feature>
<gene>
    <name evidence="2" type="ORF">ACFQKB_26835</name>
</gene>
<protein>
    <recommendedName>
        <fullName evidence="4">Helix-turn-helix domain-containing protein</fullName>
    </recommendedName>
</protein>
<dbReference type="EMBL" id="JBHSXS010000019">
    <property type="protein sequence ID" value="MFC6883402.1"/>
    <property type="molecule type" value="Genomic_DNA"/>
</dbReference>
<evidence type="ECO:0008006" key="4">
    <source>
        <dbReference type="Google" id="ProtNLM"/>
    </source>
</evidence>
<sequence length="394" mass="42055">MSGNALRKRKKPFVQVPSSTIRDKRLSFRARGVLAYLLDLPEGWDVRSEVIAADGKEGRDAVRKALAELGQFGYYRLERRQHPNGKFSMGTAVSEEPVTQWAEEFAEFSGKAVPCIEQQDGTYKVKRADGRLTDDGFDIPPPPEPATDEIGEGDVPGGETGDGFSGAGFPGTGSTEDGFSGAGEPGAGFPVAGSPDAGDPGPFNKTETPDRDTDSEEPPSSAPPRSDGPESLDSQPQLRLVDNVEDAQDDEPATSATGKGRRGTGKAPKTTTKAAKSGKAKVERTPEEQARFDAADTIAHGWWDDYCPSHRIPVTGSSRFPGFRKFIEEFLESGCTGNEIKHGLVTVGQAWPSRTALEKAITARRGHQPPGAGHGTANVHHEAKAAKSLATVFE</sequence>
<proteinExistence type="predicted"/>
<feature type="compositionally biased region" description="Gly residues" evidence="1">
    <location>
        <begin position="154"/>
        <end position="171"/>
    </location>
</feature>
<feature type="compositionally biased region" description="Acidic residues" evidence="1">
    <location>
        <begin position="243"/>
        <end position="252"/>
    </location>
</feature>
<feature type="region of interest" description="Disordered" evidence="1">
    <location>
        <begin position="127"/>
        <end position="288"/>
    </location>
</feature>
<dbReference type="Proteomes" id="UP001596380">
    <property type="component" value="Unassembled WGS sequence"/>
</dbReference>
<comment type="caution">
    <text evidence="2">The sequence shown here is derived from an EMBL/GenBank/DDBJ whole genome shotgun (WGS) entry which is preliminary data.</text>
</comment>
<reference evidence="3" key="1">
    <citation type="journal article" date="2019" name="Int. J. Syst. Evol. Microbiol.">
        <title>The Global Catalogue of Microorganisms (GCM) 10K type strain sequencing project: providing services to taxonomists for standard genome sequencing and annotation.</title>
        <authorList>
            <consortium name="The Broad Institute Genomics Platform"/>
            <consortium name="The Broad Institute Genome Sequencing Center for Infectious Disease"/>
            <person name="Wu L."/>
            <person name="Ma J."/>
        </authorList>
    </citation>
    <scope>NUCLEOTIDE SEQUENCE [LARGE SCALE GENOMIC DNA]</scope>
    <source>
        <strain evidence="3">JCM 3369</strain>
    </source>
</reference>
<keyword evidence="3" id="KW-1185">Reference proteome</keyword>
<dbReference type="RefSeq" id="WP_378050228.1">
    <property type="nucleotide sequence ID" value="NZ_JBHSXE010000002.1"/>
</dbReference>